<dbReference type="EMBL" id="QYBC01000019">
    <property type="protein sequence ID" value="RYB02514.1"/>
    <property type="molecule type" value="Genomic_DNA"/>
</dbReference>
<evidence type="ECO:0000313" key="7">
    <source>
        <dbReference type="Proteomes" id="UP000289411"/>
    </source>
</evidence>
<dbReference type="Pfam" id="PF04828">
    <property type="entry name" value="GFA"/>
    <property type="match status" value="1"/>
</dbReference>
<evidence type="ECO:0000256" key="2">
    <source>
        <dbReference type="ARBA" id="ARBA00022723"/>
    </source>
</evidence>
<accession>A0A4Q2R7S9</accession>
<evidence type="ECO:0000256" key="3">
    <source>
        <dbReference type="ARBA" id="ARBA00022833"/>
    </source>
</evidence>
<sequence length="165" mass="18119">MPTRLEGSCHCGGVRFTCESHAPQPYQRCYCTICRKTAGGGGYAVNLSAAAGSMAIVDPDGLRRVYRAELADAEGRPFTSPGERSFCSRCASALWLWDPRWPELIHPFASVIDTTLPVPPESTHILLESKAPWVVPQVGPGDGCFDDYPAQSIEAWHRERGLWVD</sequence>
<feature type="domain" description="CENP-V/GFA" evidence="5">
    <location>
        <begin position="5"/>
        <end position="134"/>
    </location>
</feature>
<dbReference type="PANTHER" id="PTHR33337">
    <property type="entry name" value="GFA DOMAIN-CONTAINING PROTEIN"/>
    <property type="match status" value="1"/>
</dbReference>
<keyword evidence="3" id="KW-0862">Zinc</keyword>
<evidence type="ECO:0000256" key="4">
    <source>
        <dbReference type="ARBA" id="ARBA00023239"/>
    </source>
</evidence>
<proteinExistence type="inferred from homology"/>
<dbReference type="OrthoDB" id="9807246at2"/>
<dbReference type="GO" id="GO:0046872">
    <property type="term" value="F:metal ion binding"/>
    <property type="evidence" value="ECO:0007669"/>
    <property type="project" value="UniProtKB-KW"/>
</dbReference>
<dbReference type="Gene3D" id="2.170.150.70">
    <property type="match status" value="1"/>
</dbReference>
<organism evidence="6 7">
    <name type="scientific">Lichenibacterium ramalinae</name>
    <dbReference type="NCBI Taxonomy" id="2316527"/>
    <lineage>
        <taxon>Bacteria</taxon>
        <taxon>Pseudomonadati</taxon>
        <taxon>Pseudomonadota</taxon>
        <taxon>Alphaproteobacteria</taxon>
        <taxon>Hyphomicrobiales</taxon>
        <taxon>Lichenihabitantaceae</taxon>
        <taxon>Lichenibacterium</taxon>
    </lineage>
</organism>
<comment type="similarity">
    <text evidence="1">Belongs to the Gfa family.</text>
</comment>
<evidence type="ECO:0000256" key="1">
    <source>
        <dbReference type="ARBA" id="ARBA00005495"/>
    </source>
</evidence>
<dbReference type="InterPro" id="IPR011057">
    <property type="entry name" value="Mss4-like_sf"/>
</dbReference>
<dbReference type="AlphaFoldDB" id="A0A4Q2R7S9"/>
<dbReference type="PROSITE" id="PS51891">
    <property type="entry name" value="CENP_V_GFA"/>
    <property type="match status" value="1"/>
</dbReference>
<keyword evidence="2" id="KW-0479">Metal-binding</keyword>
<dbReference type="RefSeq" id="WP_129221046.1">
    <property type="nucleotide sequence ID" value="NZ_QYBC01000019.1"/>
</dbReference>
<comment type="caution">
    <text evidence="6">The sequence shown here is derived from an EMBL/GenBank/DDBJ whole genome shotgun (WGS) entry which is preliminary data.</text>
</comment>
<keyword evidence="4" id="KW-0456">Lyase</keyword>
<gene>
    <name evidence="6" type="ORF">D3272_20330</name>
</gene>
<dbReference type="SUPFAM" id="SSF51316">
    <property type="entry name" value="Mss4-like"/>
    <property type="match status" value="1"/>
</dbReference>
<name>A0A4Q2R7S9_9HYPH</name>
<reference evidence="6 7" key="2">
    <citation type="submission" date="2019-02" db="EMBL/GenBank/DDBJ databases">
        <title>'Lichenibacterium ramalinii' gen. nov. sp. nov., 'Lichenibacterium minor' gen. nov. sp. nov.</title>
        <authorList>
            <person name="Pankratov T."/>
        </authorList>
    </citation>
    <scope>NUCLEOTIDE SEQUENCE [LARGE SCALE GENOMIC DNA]</scope>
    <source>
        <strain evidence="6 7">RmlP001</strain>
    </source>
</reference>
<evidence type="ECO:0000313" key="6">
    <source>
        <dbReference type="EMBL" id="RYB02514.1"/>
    </source>
</evidence>
<dbReference type="InterPro" id="IPR006913">
    <property type="entry name" value="CENP-V/GFA"/>
</dbReference>
<keyword evidence="7" id="KW-1185">Reference proteome</keyword>
<dbReference type="Proteomes" id="UP000289411">
    <property type="component" value="Unassembled WGS sequence"/>
</dbReference>
<dbReference type="GO" id="GO:0016846">
    <property type="term" value="F:carbon-sulfur lyase activity"/>
    <property type="evidence" value="ECO:0007669"/>
    <property type="project" value="InterPro"/>
</dbReference>
<dbReference type="PANTHER" id="PTHR33337:SF44">
    <property type="entry name" value="DUF636 DOMAIN PROTEIN (AFU_ORTHOLOGUE AFUA_1G09754)"/>
    <property type="match status" value="1"/>
</dbReference>
<evidence type="ECO:0000259" key="5">
    <source>
        <dbReference type="PROSITE" id="PS51891"/>
    </source>
</evidence>
<protein>
    <submittedName>
        <fullName evidence="6">GFA family protein</fullName>
    </submittedName>
</protein>
<reference evidence="6 7" key="1">
    <citation type="submission" date="2018-09" db="EMBL/GenBank/DDBJ databases">
        <authorList>
            <person name="Grouzdev D.S."/>
            <person name="Krutkina M.S."/>
        </authorList>
    </citation>
    <scope>NUCLEOTIDE SEQUENCE [LARGE SCALE GENOMIC DNA]</scope>
    <source>
        <strain evidence="6 7">RmlP001</strain>
    </source>
</reference>